<dbReference type="AlphaFoldDB" id="A0A7M2WRX1"/>
<dbReference type="NCBIfam" id="TIGR02436">
    <property type="entry name" value="four helix bundle protein"/>
    <property type="match status" value="1"/>
</dbReference>
<dbReference type="PANTHER" id="PTHR38471:SF2">
    <property type="entry name" value="FOUR HELIX BUNDLE PROTEIN"/>
    <property type="match status" value="1"/>
</dbReference>
<dbReference type="PANTHER" id="PTHR38471">
    <property type="entry name" value="FOUR HELIX BUNDLE PROTEIN"/>
    <property type="match status" value="1"/>
</dbReference>
<organism evidence="1 2">
    <name type="scientific">Humisphaera borealis</name>
    <dbReference type="NCBI Taxonomy" id="2807512"/>
    <lineage>
        <taxon>Bacteria</taxon>
        <taxon>Pseudomonadati</taxon>
        <taxon>Planctomycetota</taxon>
        <taxon>Phycisphaerae</taxon>
        <taxon>Tepidisphaerales</taxon>
        <taxon>Tepidisphaeraceae</taxon>
        <taxon>Humisphaera</taxon>
    </lineage>
</organism>
<sequence length="166" mass="18747">MTYERFEDTPAWQAAITLAHRVFDLVDDLAFMGQGDLRNQLQRSSLSISNNIAEGFERGSTNELIQYLYIAKGSAGETRSGLRFAEGRPKMRHLHSDISATIQLSESVARQLRGWANSLQNSDIAGQRRMTEQSQAEYRQKERTAKFMEKLNDIRNGRSSASASET</sequence>
<dbReference type="EMBL" id="CP063458">
    <property type="protein sequence ID" value="QOV87350.1"/>
    <property type="molecule type" value="Genomic_DNA"/>
</dbReference>
<dbReference type="RefSeq" id="WP_206290250.1">
    <property type="nucleotide sequence ID" value="NZ_CP063458.1"/>
</dbReference>
<evidence type="ECO:0000313" key="2">
    <source>
        <dbReference type="Proteomes" id="UP000593765"/>
    </source>
</evidence>
<name>A0A7M2WRX1_9BACT</name>
<evidence type="ECO:0000313" key="1">
    <source>
        <dbReference type="EMBL" id="QOV87350.1"/>
    </source>
</evidence>
<dbReference type="InterPro" id="IPR036583">
    <property type="entry name" value="23S_rRNA_IVS_sf"/>
</dbReference>
<dbReference type="Proteomes" id="UP000593765">
    <property type="component" value="Chromosome"/>
</dbReference>
<protein>
    <submittedName>
        <fullName evidence="1">Four helix bundle protein</fullName>
    </submittedName>
</protein>
<dbReference type="KEGG" id="hbs:IPV69_13725"/>
<dbReference type="SUPFAM" id="SSF158446">
    <property type="entry name" value="IVS-encoded protein-like"/>
    <property type="match status" value="1"/>
</dbReference>
<reference evidence="1 2" key="1">
    <citation type="submission" date="2020-10" db="EMBL/GenBank/DDBJ databases">
        <title>Wide distribution of Phycisphaera-like planctomycetes from WD2101 soil group in peatlands and genome analysis of the first cultivated representative.</title>
        <authorList>
            <person name="Dedysh S.N."/>
            <person name="Beletsky A.V."/>
            <person name="Ivanova A."/>
            <person name="Kulichevskaya I.S."/>
            <person name="Suzina N.E."/>
            <person name="Philippov D.A."/>
            <person name="Rakitin A.L."/>
            <person name="Mardanov A.V."/>
            <person name="Ravin N.V."/>
        </authorList>
    </citation>
    <scope>NUCLEOTIDE SEQUENCE [LARGE SCALE GENOMIC DNA]</scope>
    <source>
        <strain evidence="1 2">M1803</strain>
    </source>
</reference>
<dbReference type="InterPro" id="IPR012657">
    <property type="entry name" value="23S_rRNA-intervening_sequence"/>
</dbReference>
<proteinExistence type="predicted"/>
<dbReference type="Pfam" id="PF05635">
    <property type="entry name" value="23S_rRNA_IVP"/>
    <property type="match status" value="1"/>
</dbReference>
<dbReference type="Gene3D" id="1.20.1440.60">
    <property type="entry name" value="23S rRNA-intervening sequence"/>
    <property type="match status" value="1"/>
</dbReference>
<accession>A0A7M2WRX1</accession>
<gene>
    <name evidence="1" type="ORF">IPV69_13725</name>
</gene>
<keyword evidence="2" id="KW-1185">Reference proteome</keyword>